<evidence type="ECO:0000256" key="1">
    <source>
        <dbReference type="SAM" id="MobiDB-lite"/>
    </source>
</evidence>
<feature type="compositionally biased region" description="Basic and acidic residues" evidence="1">
    <location>
        <begin position="22"/>
        <end position="32"/>
    </location>
</feature>
<accession>A0ABT2ZPM9</accession>
<organism evidence="2 3">
    <name type="scientific">Albidovulum litorale</name>
    <dbReference type="NCBI Taxonomy" id="2984134"/>
    <lineage>
        <taxon>Bacteria</taxon>
        <taxon>Pseudomonadati</taxon>
        <taxon>Pseudomonadota</taxon>
        <taxon>Alphaproteobacteria</taxon>
        <taxon>Rhodobacterales</taxon>
        <taxon>Paracoccaceae</taxon>
        <taxon>Albidovulum</taxon>
    </lineage>
</organism>
<protein>
    <submittedName>
        <fullName evidence="2">Uncharacterized protein</fullName>
    </submittedName>
</protein>
<proteinExistence type="predicted"/>
<comment type="caution">
    <text evidence="2">The sequence shown here is derived from an EMBL/GenBank/DDBJ whole genome shotgun (WGS) entry which is preliminary data.</text>
</comment>
<gene>
    <name evidence="2" type="ORF">OEZ71_12450</name>
</gene>
<keyword evidence="3" id="KW-1185">Reference proteome</keyword>
<evidence type="ECO:0000313" key="2">
    <source>
        <dbReference type="EMBL" id="MCV2873105.1"/>
    </source>
</evidence>
<feature type="region of interest" description="Disordered" evidence="1">
    <location>
        <begin position="1"/>
        <end position="42"/>
    </location>
</feature>
<dbReference type="EMBL" id="JAOWKZ010000003">
    <property type="protein sequence ID" value="MCV2873105.1"/>
    <property type="molecule type" value="Genomic_DNA"/>
</dbReference>
<dbReference type="Proteomes" id="UP001652564">
    <property type="component" value="Unassembled WGS sequence"/>
</dbReference>
<reference evidence="2 3" key="1">
    <citation type="submission" date="2022-10" db="EMBL/GenBank/DDBJ databases">
        <title>Defluviimonas sp. nov., isolated from ocean surface sediments.</title>
        <authorList>
            <person name="He W."/>
            <person name="Wang L."/>
            <person name="Zhang D.-F."/>
        </authorList>
    </citation>
    <scope>NUCLEOTIDE SEQUENCE [LARGE SCALE GENOMIC DNA]</scope>
    <source>
        <strain evidence="2 3">WL0050</strain>
    </source>
</reference>
<name>A0ABT2ZPM9_9RHOB</name>
<sequence length="55" mass="6179">MDMPKQMDASGAAPRQQQQQGETDRAEKRRTAASEIAETPAEQMRAMHFSDWASI</sequence>
<evidence type="ECO:0000313" key="3">
    <source>
        <dbReference type="Proteomes" id="UP001652564"/>
    </source>
</evidence>
<dbReference type="RefSeq" id="WP_263740317.1">
    <property type="nucleotide sequence ID" value="NZ_JAOWKZ010000003.1"/>
</dbReference>